<dbReference type="CDD" id="cd02440">
    <property type="entry name" value="AdoMet_MTases"/>
    <property type="match status" value="1"/>
</dbReference>
<dbReference type="PANTHER" id="PTHR44068:SF11">
    <property type="entry name" value="GERANYL DIPHOSPHATE 2-C-METHYLTRANSFERASE"/>
    <property type="match status" value="1"/>
</dbReference>
<name>A0A1H9DG39_9GAMM</name>
<organism evidence="4 5">
    <name type="scientific">Amphritea atlantica</name>
    <dbReference type="NCBI Taxonomy" id="355243"/>
    <lineage>
        <taxon>Bacteria</taxon>
        <taxon>Pseudomonadati</taxon>
        <taxon>Pseudomonadota</taxon>
        <taxon>Gammaproteobacteria</taxon>
        <taxon>Oceanospirillales</taxon>
        <taxon>Oceanospirillaceae</taxon>
        <taxon>Amphritea</taxon>
    </lineage>
</organism>
<feature type="domain" description="Methyltransferase type 11" evidence="3">
    <location>
        <begin position="63"/>
        <end position="159"/>
    </location>
</feature>
<keyword evidence="1 4" id="KW-0808">Transferase</keyword>
<dbReference type="RefSeq" id="WP_091353545.1">
    <property type="nucleotide sequence ID" value="NZ_AP025284.1"/>
</dbReference>
<dbReference type="EMBL" id="FOGB01000001">
    <property type="protein sequence ID" value="SEQ12460.1"/>
    <property type="molecule type" value="Genomic_DNA"/>
</dbReference>
<dbReference type="GO" id="GO:0008757">
    <property type="term" value="F:S-adenosylmethionine-dependent methyltransferase activity"/>
    <property type="evidence" value="ECO:0007669"/>
    <property type="project" value="InterPro"/>
</dbReference>
<dbReference type="SUPFAM" id="SSF53335">
    <property type="entry name" value="S-adenosyl-L-methionine-dependent methyltransferases"/>
    <property type="match status" value="1"/>
</dbReference>
<dbReference type="InterPro" id="IPR029063">
    <property type="entry name" value="SAM-dependent_MTases_sf"/>
</dbReference>
<gene>
    <name evidence="4" type="ORF">SAMN03080615_00535</name>
</gene>
<evidence type="ECO:0000259" key="3">
    <source>
        <dbReference type="Pfam" id="PF08241"/>
    </source>
</evidence>
<evidence type="ECO:0000313" key="4">
    <source>
        <dbReference type="EMBL" id="SEQ12460.1"/>
    </source>
</evidence>
<dbReference type="GO" id="GO:0032259">
    <property type="term" value="P:methylation"/>
    <property type="evidence" value="ECO:0007669"/>
    <property type="project" value="UniProtKB-KW"/>
</dbReference>
<reference evidence="5" key="1">
    <citation type="submission" date="2016-10" db="EMBL/GenBank/DDBJ databases">
        <authorList>
            <person name="Varghese N."/>
            <person name="Submissions S."/>
        </authorList>
    </citation>
    <scope>NUCLEOTIDE SEQUENCE [LARGE SCALE GENOMIC DNA]</scope>
    <source>
        <strain evidence="5">DSM 18887</strain>
    </source>
</reference>
<dbReference type="STRING" id="355243.SAMN03080615_00535"/>
<dbReference type="OrthoDB" id="529208at2"/>
<dbReference type="InterPro" id="IPR013216">
    <property type="entry name" value="Methyltransf_11"/>
</dbReference>
<feature type="compositionally biased region" description="Basic and acidic residues" evidence="2">
    <location>
        <begin position="220"/>
        <end position="230"/>
    </location>
</feature>
<evidence type="ECO:0000256" key="1">
    <source>
        <dbReference type="ARBA" id="ARBA00022679"/>
    </source>
</evidence>
<evidence type="ECO:0000256" key="2">
    <source>
        <dbReference type="SAM" id="MobiDB-lite"/>
    </source>
</evidence>
<feature type="region of interest" description="Disordered" evidence="2">
    <location>
        <begin position="218"/>
        <end position="237"/>
    </location>
</feature>
<dbReference type="InterPro" id="IPR050447">
    <property type="entry name" value="Erg6_SMT_methyltransf"/>
</dbReference>
<dbReference type="Gene3D" id="3.40.50.150">
    <property type="entry name" value="Vaccinia Virus protein VP39"/>
    <property type="match status" value="1"/>
</dbReference>
<accession>A0A1H9DG39</accession>
<keyword evidence="4" id="KW-0489">Methyltransferase</keyword>
<dbReference type="AlphaFoldDB" id="A0A1H9DG39"/>
<dbReference type="Proteomes" id="UP000198749">
    <property type="component" value="Unassembled WGS sequence"/>
</dbReference>
<sequence length="274" mass="30316">MDIEHHYSAHMAETALLNTLKECYPAGPTLYQLAPIDQLHIGGIKASEKLLQQLEQTQPRRILEIGSGAGGLMRMINSRFSAEVTGIDITHRFNTLNRALTVLTDNSAAPVITCDAQQLPFADNRFDCIILQHSLLNIPDTGRCLQECLRVLDGNGSLLLHEVLEGPHSARMTYPVPWARSADQSHLITFDTLSTLLERSGFQLSTAENWSEEALQWRQRQADKEKHSEKSPAAPPVSPIQILGEAFKQMGPNVITNLSEGAVEVWQLSCTATL</sequence>
<protein>
    <submittedName>
        <fullName evidence="4">Methyltransferase domain-containing protein</fullName>
    </submittedName>
</protein>
<dbReference type="Pfam" id="PF08241">
    <property type="entry name" value="Methyltransf_11"/>
    <property type="match status" value="1"/>
</dbReference>
<keyword evidence="5" id="KW-1185">Reference proteome</keyword>
<evidence type="ECO:0000313" key="5">
    <source>
        <dbReference type="Proteomes" id="UP000198749"/>
    </source>
</evidence>
<proteinExistence type="predicted"/>
<dbReference type="PANTHER" id="PTHR44068">
    <property type="entry name" value="ZGC:194242"/>
    <property type="match status" value="1"/>
</dbReference>